<reference evidence="1 2" key="1">
    <citation type="submission" date="2018-04" db="EMBL/GenBank/DDBJ databases">
        <title>The genome of golden apple snail Pomacea canaliculata provides insight into stress tolerance and invasive adaptation.</title>
        <authorList>
            <person name="Liu C."/>
            <person name="Liu B."/>
            <person name="Ren Y."/>
            <person name="Zhang Y."/>
            <person name="Wang H."/>
            <person name="Li S."/>
            <person name="Jiang F."/>
            <person name="Yin L."/>
            <person name="Zhang G."/>
            <person name="Qian W."/>
            <person name="Fan W."/>
        </authorList>
    </citation>
    <scope>NUCLEOTIDE SEQUENCE [LARGE SCALE GENOMIC DNA]</scope>
    <source>
        <strain evidence="1">SZHN2017</strain>
        <tissue evidence="1">Muscle</tissue>
    </source>
</reference>
<organism evidence="1 2">
    <name type="scientific">Pomacea canaliculata</name>
    <name type="common">Golden apple snail</name>
    <dbReference type="NCBI Taxonomy" id="400727"/>
    <lineage>
        <taxon>Eukaryota</taxon>
        <taxon>Metazoa</taxon>
        <taxon>Spiralia</taxon>
        <taxon>Lophotrochozoa</taxon>
        <taxon>Mollusca</taxon>
        <taxon>Gastropoda</taxon>
        <taxon>Caenogastropoda</taxon>
        <taxon>Architaenioglossa</taxon>
        <taxon>Ampullarioidea</taxon>
        <taxon>Ampullariidae</taxon>
        <taxon>Pomacea</taxon>
    </lineage>
</organism>
<keyword evidence="2" id="KW-1185">Reference proteome</keyword>
<dbReference type="Proteomes" id="UP000245119">
    <property type="component" value="Linkage Group LG14"/>
</dbReference>
<accession>A0A2T7NCT3</accession>
<dbReference type="AlphaFoldDB" id="A0A2T7NCT3"/>
<protein>
    <submittedName>
        <fullName evidence="1">Uncharacterized protein</fullName>
    </submittedName>
</protein>
<proteinExistence type="predicted"/>
<name>A0A2T7NCT3_POMCA</name>
<evidence type="ECO:0000313" key="1">
    <source>
        <dbReference type="EMBL" id="PVD18984.1"/>
    </source>
</evidence>
<evidence type="ECO:0000313" key="2">
    <source>
        <dbReference type="Proteomes" id="UP000245119"/>
    </source>
</evidence>
<dbReference type="EMBL" id="PZQS01000014">
    <property type="protein sequence ID" value="PVD18984.1"/>
    <property type="molecule type" value="Genomic_DNA"/>
</dbReference>
<sequence length="89" mass="10377">MGTSVNSVQNMSIIVHMHEDDGQHKEDSRKHCEKSHVVHILPAHLALYVFPFPPVVAKAKDFWLFITRHDRQLDNPRHRPDKRSRHPVG</sequence>
<gene>
    <name evidence="1" type="ORF">C0Q70_21543</name>
</gene>
<comment type="caution">
    <text evidence="1">The sequence shown here is derived from an EMBL/GenBank/DDBJ whole genome shotgun (WGS) entry which is preliminary data.</text>
</comment>